<keyword evidence="4" id="KW-1185">Reference proteome</keyword>
<sequence length="350" mass="38903">MIIDCDIHVYPNSRCPLAPFIPAAFREAVAMRQDSSPGHGYANPFGVDRRDVVSETPADVVRLHLDPLGITYGVLQPQPGMSVSLIHSIDVANALARAANDWLIETYLRHDPRFLGSICVNMADPAGAAAEIRRLGAHPQMVQVLTCGEGLHLFGHRAYDPVYEACCEMGLVFAVHPGFEGSLRSSTPVGRPSSYFEWHNSLPLTYQAHVGSLVAEGTFEKFPGLKTIFVEGGVSWLAPLLWRMDKNFKALRSTVPWLREAPSEYVLRHCRLSTQPVEEPENPAHLVQLYEMVKAEKTLCFSTDFPHWDFDDPQRAFPSALPPLMKQRILYDNAAELYGLPVRVNAEGVS</sequence>
<evidence type="ECO:0000256" key="1">
    <source>
        <dbReference type="ARBA" id="ARBA00023239"/>
    </source>
</evidence>
<keyword evidence="3" id="KW-0378">Hydrolase</keyword>
<organism evidence="3 4">
    <name type="scientific">Rariglobus hedericola</name>
    <dbReference type="NCBI Taxonomy" id="2597822"/>
    <lineage>
        <taxon>Bacteria</taxon>
        <taxon>Pseudomonadati</taxon>
        <taxon>Verrucomicrobiota</taxon>
        <taxon>Opitutia</taxon>
        <taxon>Opitutales</taxon>
        <taxon>Opitutaceae</taxon>
        <taxon>Rariglobus</taxon>
    </lineage>
</organism>
<evidence type="ECO:0000313" key="4">
    <source>
        <dbReference type="Proteomes" id="UP000315648"/>
    </source>
</evidence>
<keyword evidence="1" id="KW-0456">Lyase</keyword>
<dbReference type="PANTHER" id="PTHR21240">
    <property type="entry name" value="2-AMINO-3-CARBOXYLMUCONATE-6-SEMIALDEHYDE DECARBOXYLASE"/>
    <property type="match status" value="1"/>
</dbReference>
<dbReference type="PANTHER" id="PTHR21240:SF28">
    <property type="entry name" value="ISO-OROTATE DECARBOXYLASE (EUROFUNG)"/>
    <property type="match status" value="1"/>
</dbReference>
<dbReference type="Gene3D" id="3.20.20.140">
    <property type="entry name" value="Metal-dependent hydrolases"/>
    <property type="match status" value="1"/>
</dbReference>
<dbReference type="Proteomes" id="UP000315648">
    <property type="component" value="Unassembled WGS sequence"/>
</dbReference>
<evidence type="ECO:0000313" key="3">
    <source>
        <dbReference type="EMBL" id="TSJ77052.1"/>
    </source>
</evidence>
<dbReference type="InterPro" id="IPR032465">
    <property type="entry name" value="ACMSD"/>
</dbReference>
<dbReference type="GO" id="GO:0005737">
    <property type="term" value="C:cytoplasm"/>
    <property type="evidence" value="ECO:0007669"/>
    <property type="project" value="TreeGrafter"/>
</dbReference>
<proteinExistence type="predicted"/>
<accession>A0A556QKB8</accession>
<dbReference type="InterPro" id="IPR032466">
    <property type="entry name" value="Metal_Hydrolase"/>
</dbReference>
<dbReference type="AlphaFoldDB" id="A0A556QKB8"/>
<gene>
    <name evidence="3" type="ORF">FPL22_13185</name>
</gene>
<dbReference type="InterPro" id="IPR006680">
    <property type="entry name" value="Amidohydro-rel"/>
</dbReference>
<protein>
    <submittedName>
        <fullName evidence="3">Amidohydrolase</fullName>
    </submittedName>
</protein>
<dbReference type="SUPFAM" id="SSF51556">
    <property type="entry name" value="Metallo-dependent hydrolases"/>
    <property type="match status" value="1"/>
</dbReference>
<dbReference type="OrthoDB" id="9777673at2"/>
<name>A0A556QKB8_9BACT</name>
<comment type="caution">
    <text evidence="3">The sequence shown here is derived from an EMBL/GenBank/DDBJ whole genome shotgun (WGS) entry which is preliminary data.</text>
</comment>
<dbReference type="Pfam" id="PF04909">
    <property type="entry name" value="Amidohydro_2"/>
    <property type="match status" value="1"/>
</dbReference>
<dbReference type="GO" id="GO:0016787">
    <property type="term" value="F:hydrolase activity"/>
    <property type="evidence" value="ECO:0007669"/>
    <property type="project" value="UniProtKB-KW"/>
</dbReference>
<dbReference type="GO" id="GO:0016831">
    <property type="term" value="F:carboxy-lyase activity"/>
    <property type="evidence" value="ECO:0007669"/>
    <property type="project" value="InterPro"/>
</dbReference>
<dbReference type="GO" id="GO:0019748">
    <property type="term" value="P:secondary metabolic process"/>
    <property type="evidence" value="ECO:0007669"/>
    <property type="project" value="TreeGrafter"/>
</dbReference>
<dbReference type="EMBL" id="VMBG01000002">
    <property type="protein sequence ID" value="TSJ77052.1"/>
    <property type="molecule type" value="Genomic_DNA"/>
</dbReference>
<reference evidence="3 4" key="1">
    <citation type="submission" date="2019-07" db="EMBL/GenBank/DDBJ databases">
        <title>Description of 53C-WASEF.</title>
        <authorList>
            <person name="Pitt A."/>
            <person name="Hahn M.W."/>
        </authorList>
    </citation>
    <scope>NUCLEOTIDE SEQUENCE [LARGE SCALE GENOMIC DNA]</scope>
    <source>
        <strain evidence="3 4">53C-WASEF</strain>
    </source>
</reference>
<dbReference type="RefSeq" id="WP_144230873.1">
    <property type="nucleotide sequence ID" value="NZ_CBCRVV010000006.1"/>
</dbReference>
<evidence type="ECO:0000259" key="2">
    <source>
        <dbReference type="Pfam" id="PF04909"/>
    </source>
</evidence>
<feature type="domain" description="Amidohydrolase-related" evidence="2">
    <location>
        <begin position="3"/>
        <end position="340"/>
    </location>
</feature>